<proteinExistence type="predicted"/>
<evidence type="ECO:0000313" key="2">
    <source>
        <dbReference type="EMBL" id="AKB78993.1"/>
    </source>
</evidence>
<dbReference type="OrthoDB" id="136529at2157"/>
<accession>A0A0E3SH35</accession>
<feature type="region of interest" description="Disordered" evidence="1">
    <location>
        <begin position="141"/>
        <end position="162"/>
    </location>
</feature>
<dbReference type="STRING" id="1434110.MSHOH_2510"/>
<name>A0A0E3SH35_9EURY</name>
<organism evidence="2 3">
    <name type="scientific">Methanosarcina horonobensis HB-1 = JCM 15518</name>
    <dbReference type="NCBI Taxonomy" id="1434110"/>
    <lineage>
        <taxon>Archaea</taxon>
        <taxon>Methanobacteriati</taxon>
        <taxon>Methanobacteriota</taxon>
        <taxon>Stenosarchaea group</taxon>
        <taxon>Methanomicrobia</taxon>
        <taxon>Methanosarcinales</taxon>
        <taxon>Methanosarcinaceae</taxon>
        <taxon>Methanosarcina</taxon>
    </lineage>
</organism>
<keyword evidence="3" id="KW-1185">Reference proteome</keyword>
<sequence length="366" mass="40416">MKVKFLSFKLLTLILILTGVLVTSGCVGSQGQPFTYMPPGDLYRSIFNPYAGLLKGNEMPHIGPQGPFSGVPEDHGSSRSLRDAARMLDENIEKAETISAGLEQGVQYLRDHGKDVSRLESLLEEYNGLVEEARHYLDLAGSSSGEEESTIGTNGDSEEGFPVGSTEKEYLIKSQKSMIRANLVLKDIFDEFKLLMPGSEELNETSLLSAEGEGKVTLMGSFDLKLHLEKGEIAVMSPDSIIKIEGDYVFEIKEGRPENIFVYYIRSADLEISGSRKTLLLSGENITVEAEGEGYASFFGNGTYNVEDPSGMKKEEQWAVNPFFDEGMGPGRPKKTEKRVHVVGIHSPEIGIRETLLKRITFIEKN</sequence>
<evidence type="ECO:0000256" key="1">
    <source>
        <dbReference type="SAM" id="MobiDB-lite"/>
    </source>
</evidence>
<evidence type="ECO:0000313" key="3">
    <source>
        <dbReference type="Proteomes" id="UP000033101"/>
    </source>
</evidence>
<gene>
    <name evidence="2" type="ORF">MSHOH_2510</name>
</gene>
<dbReference type="PATRIC" id="fig|1434110.4.peg.3228"/>
<reference evidence="2 3" key="1">
    <citation type="submission" date="2014-07" db="EMBL/GenBank/DDBJ databases">
        <title>Methanogenic archaea and the global carbon cycle.</title>
        <authorList>
            <person name="Henriksen J.R."/>
            <person name="Luke J."/>
            <person name="Reinhart S."/>
            <person name="Benedict M.N."/>
            <person name="Youngblut N.D."/>
            <person name="Metcalf M.E."/>
            <person name="Whitaker R.J."/>
            <person name="Metcalf W.W."/>
        </authorList>
    </citation>
    <scope>NUCLEOTIDE SEQUENCE [LARGE SCALE GENOMIC DNA]</scope>
    <source>
        <strain evidence="2 3">HB-1</strain>
    </source>
</reference>
<dbReference type="HOGENOM" id="CLU_812837_0_0_2"/>
<dbReference type="AlphaFoldDB" id="A0A0E3SH35"/>
<dbReference type="PROSITE" id="PS51257">
    <property type="entry name" value="PROKAR_LIPOPROTEIN"/>
    <property type="match status" value="1"/>
</dbReference>
<dbReference type="Proteomes" id="UP000033101">
    <property type="component" value="Chromosome"/>
</dbReference>
<protein>
    <submittedName>
        <fullName evidence="2">ATPase involved in DNA repair</fullName>
    </submittedName>
</protein>
<dbReference type="EMBL" id="CP009516">
    <property type="protein sequence ID" value="AKB78993.1"/>
    <property type="molecule type" value="Genomic_DNA"/>
</dbReference>
<dbReference type="KEGG" id="mhor:MSHOH_2510"/>